<dbReference type="EMBL" id="BOPF01000028">
    <property type="protein sequence ID" value="GIJ49481.1"/>
    <property type="molecule type" value="Genomic_DNA"/>
</dbReference>
<keyword evidence="1" id="KW-0328">Glycosyltransferase</keyword>
<name>A0A8J4DTN4_9ACTN</name>
<dbReference type="PANTHER" id="PTHR45947">
    <property type="entry name" value="SULFOQUINOVOSYL TRANSFERASE SQD2"/>
    <property type="match status" value="1"/>
</dbReference>
<dbReference type="InterPro" id="IPR028098">
    <property type="entry name" value="Glyco_trans_4-like_N"/>
</dbReference>
<reference evidence="5" key="1">
    <citation type="submission" date="2021-01" db="EMBL/GenBank/DDBJ databases">
        <title>Whole genome shotgun sequence of Virgisporangium aliadipatigenens NBRC 105644.</title>
        <authorList>
            <person name="Komaki H."/>
            <person name="Tamura T."/>
        </authorList>
    </citation>
    <scope>NUCLEOTIDE SEQUENCE</scope>
    <source>
        <strain evidence="5">NBRC 105644</strain>
    </source>
</reference>
<proteinExistence type="predicted"/>
<dbReference type="Proteomes" id="UP000619260">
    <property type="component" value="Unassembled WGS sequence"/>
</dbReference>
<protein>
    <submittedName>
        <fullName evidence="5">Glycosyl transferase</fullName>
    </submittedName>
</protein>
<keyword evidence="6" id="KW-1185">Reference proteome</keyword>
<dbReference type="Pfam" id="PF13439">
    <property type="entry name" value="Glyco_transf_4"/>
    <property type="match status" value="1"/>
</dbReference>
<feature type="domain" description="Glycosyl transferase family 1" evidence="3">
    <location>
        <begin position="179"/>
        <end position="328"/>
    </location>
</feature>
<evidence type="ECO:0000259" key="4">
    <source>
        <dbReference type="Pfam" id="PF13439"/>
    </source>
</evidence>
<accession>A0A8J4DTN4</accession>
<dbReference type="GO" id="GO:1901137">
    <property type="term" value="P:carbohydrate derivative biosynthetic process"/>
    <property type="evidence" value="ECO:0007669"/>
    <property type="project" value="UniProtKB-ARBA"/>
</dbReference>
<dbReference type="InterPro" id="IPR001296">
    <property type="entry name" value="Glyco_trans_1"/>
</dbReference>
<feature type="domain" description="Glycosyltransferase subfamily 4-like N-terminal" evidence="4">
    <location>
        <begin position="13"/>
        <end position="170"/>
    </location>
</feature>
<dbReference type="AlphaFoldDB" id="A0A8J4DTN4"/>
<evidence type="ECO:0000313" key="5">
    <source>
        <dbReference type="EMBL" id="GIJ49481.1"/>
    </source>
</evidence>
<organism evidence="5 6">
    <name type="scientific">Virgisporangium aliadipatigenens</name>
    <dbReference type="NCBI Taxonomy" id="741659"/>
    <lineage>
        <taxon>Bacteria</taxon>
        <taxon>Bacillati</taxon>
        <taxon>Actinomycetota</taxon>
        <taxon>Actinomycetes</taxon>
        <taxon>Micromonosporales</taxon>
        <taxon>Micromonosporaceae</taxon>
        <taxon>Virgisporangium</taxon>
    </lineage>
</organism>
<dbReference type="PANTHER" id="PTHR45947:SF3">
    <property type="entry name" value="SULFOQUINOVOSYL TRANSFERASE SQD2"/>
    <property type="match status" value="1"/>
</dbReference>
<evidence type="ECO:0000256" key="2">
    <source>
        <dbReference type="ARBA" id="ARBA00022679"/>
    </source>
</evidence>
<comment type="caution">
    <text evidence="5">The sequence shown here is derived from an EMBL/GenBank/DDBJ whole genome shotgun (WGS) entry which is preliminary data.</text>
</comment>
<dbReference type="SUPFAM" id="SSF53756">
    <property type="entry name" value="UDP-Glycosyltransferase/glycogen phosphorylase"/>
    <property type="match status" value="1"/>
</dbReference>
<dbReference type="Gene3D" id="3.40.50.2000">
    <property type="entry name" value="Glycogen Phosphorylase B"/>
    <property type="match status" value="2"/>
</dbReference>
<gene>
    <name evidence="5" type="ORF">Val02_63670</name>
</gene>
<evidence type="ECO:0000256" key="1">
    <source>
        <dbReference type="ARBA" id="ARBA00022676"/>
    </source>
</evidence>
<keyword evidence="2 5" id="KW-0808">Transferase</keyword>
<dbReference type="Pfam" id="PF00534">
    <property type="entry name" value="Glycos_transf_1"/>
    <property type="match status" value="1"/>
</dbReference>
<sequence>MRVLHVITGLNAGGAEHQLRLLLRHLPDECEVVTLANPGPIASAIRDAGTPVHEVLMRSNTDLAAVPRLARLIRAGRYDVVHTHLYRAGLYGALAARLAGVRNVVATEHSLGDGVIEGRPTTRGVRALYLGAERLTKATVAVSETVRTRLVNWGVPERKIQVIPNGIDAAEFRFDPVVREATRRRLGIPQDAPVVGAVGRLVATKRFDVLVGATAALPEAWLLLVGGGPEEAALREAARERGLADRVLFAGPTAHAREVLCAMDVFASPSPHETFGLAILEALASGLPVAYVACPPLEEAPPAAAPTASRIPLDEKSFQDALRDVLTLVKRRDYTRQPAPPIVARFDIAPLASAVSGLYERVTAPRRSVSPRGPLRSERS</sequence>
<evidence type="ECO:0000259" key="3">
    <source>
        <dbReference type="Pfam" id="PF00534"/>
    </source>
</evidence>
<dbReference type="InterPro" id="IPR050194">
    <property type="entry name" value="Glycosyltransferase_grp1"/>
</dbReference>
<dbReference type="RefSeq" id="WP_203902951.1">
    <property type="nucleotide sequence ID" value="NZ_BOPF01000028.1"/>
</dbReference>
<dbReference type="GO" id="GO:0016757">
    <property type="term" value="F:glycosyltransferase activity"/>
    <property type="evidence" value="ECO:0007669"/>
    <property type="project" value="UniProtKB-KW"/>
</dbReference>
<evidence type="ECO:0000313" key="6">
    <source>
        <dbReference type="Proteomes" id="UP000619260"/>
    </source>
</evidence>